<dbReference type="PANTHER" id="PTHR46775">
    <property type="entry name" value="FLOCCULATION PROTEIN (DUF1296)"/>
    <property type="match status" value="1"/>
</dbReference>
<feature type="compositionally biased region" description="Basic and acidic residues" evidence="1">
    <location>
        <begin position="337"/>
        <end position="353"/>
    </location>
</feature>
<proteinExistence type="predicted"/>
<comment type="caution">
    <text evidence="3">The sequence shown here is derived from an EMBL/GenBank/DDBJ whole genome shotgun (WGS) entry which is preliminary data.</text>
</comment>
<dbReference type="InterPro" id="IPR009060">
    <property type="entry name" value="UBA-like_sf"/>
</dbReference>
<feature type="domain" description="GBF-interacting protein 1 N-terminal" evidence="2">
    <location>
        <begin position="15"/>
        <end position="75"/>
    </location>
</feature>
<sequence>MTTSNGGDVESRVSIPADLRETFQNIREYTGKQHSDEDIFSVFKDCLNDPHETAQKLLFLDTFHEVKGKRERKKESLVPKTEEKGRIGRRNFASNYTGANNGRSGAFTRQSGANHRIRRPIKASKPLIPPSGVSKPKNTEEDPPSKSTSSSEDVTELKSLIARETVPVSDSVVQNDTQYAVDGTSTSSQQSSTSSQQSATSNCGSQSDQGMVTLHLCCFKCLYSSSQAGYGSDGFLSSITDLFDSTFGFFSLLGTVIRSEAAARKGNSQSLLKSDVGERPHVTFPVHLQVAKMLENGLTFGSFDSNFVKETFCDNCSIGCEDPTIKSSHGTASSEASAREDVSSVPQDKDHEISNVAPETELQLVEGSEVDKLNEESLPIKDTHQAANCDSPPISYPDQCSLAASQQAMHLLRQQYPLNFCPYGLYYPQPFYMPQPYIHQFLTPNAFQQQSYLPPQDDAPAPPGDELLLPQIKSGANIGNSPPTTFPSPYDSYAGAFNHIPSPVKEEQKEDSYTTGPVSLANLQASAMYNLSLQGQPLVFPTLQAGFTGIYQQAQPIPPPPAIPSMAEQPIGLPLITNQQPQAAPTNMDNNY</sequence>
<feature type="region of interest" description="Disordered" evidence="1">
    <location>
        <begin position="181"/>
        <end position="205"/>
    </location>
</feature>
<feature type="compositionally biased region" description="Polar residues" evidence="1">
    <location>
        <begin position="92"/>
        <end position="113"/>
    </location>
</feature>
<feature type="region of interest" description="Disordered" evidence="1">
    <location>
        <begin position="69"/>
        <end position="156"/>
    </location>
</feature>
<dbReference type="EMBL" id="QGKV02001507">
    <property type="protein sequence ID" value="KAF3527403.1"/>
    <property type="molecule type" value="Genomic_DNA"/>
</dbReference>
<evidence type="ECO:0000259" key="2">
    <source>
        <dbReference type="Pfam" id="PF06972"/>
    </source>
</evidence>
<feature type="compositionally biased region" description="Polar residues" evidence="1">
    <location>
        <begin position="327"/>
        <end position="336"/>
    </location>
</feature>
<gene>
    <name evidence="3" type="ORF">DY000_02043252</name>
</gene>
<evidence type="ECO:0000256" key="1">
    <source>
        <dbReference type="SAM" id="MobiDB-lite"/>
    </source>
</evidence>
<evidence type="ECO:0000313" key="3">
    <source>
        <dbReference type="EMBL" id="KAF3527403.1"/>
    </source>
</evidence>
<accession>A0ABQ7B576</accession>
<dbReference type="Proteomes" id="UP000266723">
    <property type="component" value="Unassembled WGS sequence"/>
</dbReference>
<dbReference type="SUPFAM" id="SSF46934">
    <property type="entry name" value="UBA-like"/>
    <property type="match status" value="1"/>
</dbReference>
<keyword evidence="4" id="KW-1185">Reference proteome</keyword>
<reference evidence="3 4" key="1">
    <citation type="journal article" date="2020" name="BMC Genomics">
        <title>Intraspecific diversification of the crop wild relative Brassica cretica Lam. using demographic model selection.</title>
        <authorList>
            <person name="Kioukis A."/>
            <person name="Michalopoulou V.A."/>
            <person name="Briers L."/>
            <person name="Pirintsos S."/>
            <person name="Studholme D.J."/>
            <person name="Pavlidis P."/>
            <person name="Sarris P.F."/>
        </authorList>
    </citation>
    <scope>NUCLEOTIDE SEQUENCE [LARGE SCALE GENOMIC DNA]</scope>
    <source>
        <strain evidence="4">cv. PFS-1207/04</strain>
    </source>
</reference>
<feature type="compositionally biased region" description="Low complexity" evidence="1">
    <location>
        <begin position="184"/>
        <end position="201"/>
    </location>
</feature>
<feature type="compositionally biased region" description="Basic and acidic residues" evidence="1">
    <location>
        <begin position="69"/>
        <end position="86"/>
    </location>
</feature>
<feature type="region of interest" description="Disordered" evidence="1">
    <location>
        <begin position="327"/>
        <end position="358"/>
    </location>
</feature>
<organism evidence="3 4">
    <name type="scientific">Brassica cretica</name>
    <name type="common">Mustard</name>
    <dbReference type="NCBI Taxonomy" id="69181"/>
    <lineage>
        <taxon>Eukaryota</taxon>
        <taxon>Viridiplantae</taxon>
        <taxon>Streptophyta</taxon>
        <taxon>Embryophyta</taxon>
        <taxon>Tracheophyta</taxon>
        <taxon>Spermatophyta</taxon>
        <taxon>Magnoliopsida</taxon>
        <taxon>eudicotyledons</taxon>
        <taxon>Gunneridae</taxon>
        <taxon>Pentapetalae</taxon>
        <taxon>rosids</taxon>
        <taxon>malvids</taxon>
        <taxon>Brassicales</taxon>
        <taxon>Brassicaceae</taxon>
        <taxon>Brassiceae</taxon>
        <taxon>Brassica</taxon>
    </lineage>
</organism>
<dbReference type="PANTHER" id="PTHR46775:SF5">
    <property type="entry name" value="GBF-INTERACTING PROTEIN 1"/>
    <property type="match status" value="1"/>
</dbReference>
<dbReference type="Pfam" id="PF06972">
    <property type="entry name" value="GIP1_N"/>
    <property type="match status" value="1"/>
</dbReference>
<protein>
    <recommendedName>
        <fullName evidence="2">GBF-interacting protein 1 N-terminal domain-containing protein</fullName>
    </recommendedName>
</protein>
<evidence type="ECO:0000313" key="4">
    <source>
        <dbReference type="Proteomes" id="UP000266723"/>
    </source>
</evidence>
<dbReference type="InterPro" id="IPR009719">
    <property type="entry name" value="GIP1_N"/>
</dbReference>
<dbReference type="InterPro" id="IPR044277">
    <property type="entry name" value="GIP1"/>
</dbReference>
<name>A0ABQ7B576_BRACR</name>